<feature type="compositionally biased region" description="Low complexity" evidence="1">
    <location>
        <begin position="51"/>
        <end position="71"/>
    </location>
</feature>
<keyword evidence="3" id="KW-1185">Reference proteome</keyword>
<dbReference type="Proteomes" id="UP000324222">
    <property type="component" value="Unassembled WGS sequence"/>
</dbReference>
<evidence type="ECO:0000313" key="3">
    <source>
        <dbReference type="Proteomes" id="UP000324222"/>
    </source>
</evidence>
<feature type="region of interest" description="Disordered" evidence="1">
    <location>
        <begin position="45"/>
        <end position="71"/>
    </location>
</feature>
<gene>
    <name evidence="2" type="ORF">E2C01_008553</name>
</gene>
<organism evidence="2 3">
    <name type="scientific">Portunus trituberculatus</name>
    <name type="common">Swimming crab</name>
    <name type="synonym">Neptunus trituberculatus</name>
    <dbReference type="NCBI Taxonomy" id="210409"/>
    <lineage>
        <taxon>Eukaryota</taxon>
        <taxon>Metazoa</taxon>
        <taxon>Ecdysozoa</taxon>
        <taxon>Arthropoda</taxon>
        <taxon>Crustacea</taxon>
        <taxon>Multicrustacea</taxon>
        <taxon>Malacostraca</taxon>
        <taxon>Eumalacostraca</taxon>
        <taxon>Eucarida</taxon>
        <taxon>Decapoda</taxon>
        <taxon>Pleocyemata</taxon>
        <taxon>Brachyura</taxon>
        <taxon>Eubrachyura</taxon>
        <taxon>Portunoidea</taxon>
        <taxon>Portunidae</taxon>
        <taxon>Portuninae</taxon>
        <taxon>Portunus</taxon>
    </lineage>
</organism>
<accession>A0A5B7D3G0</accession>
<dbReference type="EMBL" id="VSRR010000452">
    <property type="protein sequence ID" value="MPC15751.1"/>
    <property type="molecule type" value="Genomic_DNA"/>
</dbReference>
<dbReference type="AlphaFoldDB" id="A0A5B7D3G0"/>
<protein>
    <submittedName>
        <fullName evidence="2">Uncharacterized protein</fullName>
    </submittedName>
</protein>
<sequence length="71" mass="8076">MYSQTKEFVYRINRYFLKEKACKDHFYPQIKQGRGQHMQLGISHPASTSYTASGTPPAAPRRPGTTCTMAH</sequence>
<name>A0A5B7D3G0_PORTR</name>
<evidence type="ECO:0000313" key="2">
    <source>
        <dbReference type="EMBL" id="MPC15751.1"/>
    </source>
</evidence>
<comment type="caution">
    <text evidence="2">The sequence shown here is derived from an EMBL/GenBank/DDBJ whole genome shotgun (WGS) entry which is preliminary data.</text>
</comment>
<proteinExistence type="predicted"/>
<evidence type="ECO:0000256" key="1">
    <source>
        <dbReference type="SAM" id="MobiDB-lite"/>
    </source>
</evidence>
<reference evidence="2 3" key="1">
    <citation type="submission" date="2019-05" db="EMBL/GenBank/DDBJ databases">
        <title>Another draft genome of Portunus trituberculatus and its Hox gene families provides insights of decapod evolution.</title>
        <authorList>
            <person name="Jeong J.-H."/>
            <person name="Song I."/>
            <person name="Kim S."/>
            <person name="Choi T."/>
            <person name="Kim D."/>
            <person name="Ryu S."/>
            <person name="Kim W."/>
        </authorList>
    </citation>
    <scope>NUCLEOTIDE SEQUENCE [LARGE SCALE GENOMIC DNA]</scope>
    <source>
        <tissue evidence="2">Muscle</tissue>
    </source>
</reference>